<evidence type="ECO:0000313" key="1">
    <source>
        <dbReference type="EMBL" id="MPN32868.1"/>
    </source>
</evidence>
<accession>A0A645H1H0</accession>
<organism evidence="1">
    <name type="scientific">bioreactor metagenome</name>
    <dbReference type="NCBI Taxonomy" id="1076179"/>
    <lineage>
        <taxon>unclassified sequences</taxon>
        <taxon>metagenomes</taxon>
        <taxon>ecological metagenomes</taxon>
    </lineage>
</organism>
<dbReference type="Gene3D" id="3.20.20.80">
    <property type="entry name" value="Glycosidases"/>
    <property type="match status" value="1"/>
</dbReference>
<proteinExistence type="predicted"/>
<name>A0A645H1H0_9ZZZZ</name>
<dbReference type="GO" id="GO:0016052">
    <property type="term" value="P:carbohydrate catabolic process"/>
    <property type="evidence" value="ECO:0007669"/>
    <property type="project" value="TreeGrafter"/>
</dbReference>
<dbReference type="GO" id="GO:0008706">
    <property type="term" value="F:6-phospho-beta-glucosidase activity"/>
    <property type="evidence" value="ECO:0007669"/>
    <property type="project" value="UniProtKB-EC"/>
</dbReference>
<dbReference type="InterPro" id="IPR001360">
    <property type="entry name" value="Glyco_hydro_1"/>
</dbReference>
<gene>
    <name evidence="1" type="primary">bglA_23</name>
    <name evidence="1" type="ORF">SDC9_180351</name>
</gene>
<sequence length="162" mass="18511">MSFSIKASDKTNLEYNEANDLVKNPYVPASDWGWQIDPLGLRYTMNWLFDRYQLPLFIVENGLGAFDKVEADGKIHDTYRVDYLRSHIEAMIACIEEDGVDCIGYTPWGPIDLVSAGTGEMEKRYGFIHVDKNNKGEGTLKRSKKDSFDWYKEVIASNGKKL</sequence>
<dbReference type="PANTHER" id="PTHR10353">
    <property type="entry name" value="GLYCOSYL HYDROLASE"/>
    <property type="match status" value="1"/>
</dbReference>
<dbReference type="Pfam" id="PF00232">
    <property type="entry name" value="Glyco_hydro_1"/>
    <property type="match status" value="1"/>
</dbReference>
<dbReference type="InterPro" id="IPR018120">
    <property type="entry name" value="Glyco_hydro_1_AS"/>
</dbReference>
<dbReference type="PRINTS" id="PR00131">
    <property type="entry name" value="GLHYDRLASE1"/>
</dbReference>
<dbReference type="GO" id="GO:0005829">
    <property type="term" value="C:cytosol"/>
    <property type="evidence" value="ECO:0007669"/>
    <property type="project" value="TreeGrafter"/>
</dbReference>
<comment type="caution">
    <text evidence="1">The sequence shown here is derived from an EMBL/GenBank/DDBJ whole genome shotgun (WGS) entry which is preliminary data.</text>
</comment>
<dbReference type="EMBL" id="VSSQ01085097">
    <property type="protein sequence ID" value="MPN32868.1"/>
    <property type="molecule type" value="Genomic_DNA"/>
</dbReference>
<dbReference type="AlphaFoldDB" id="A0A645H1H0"/>
<dbReference type="SUPFAM" id="SSF51445">
    <property type="entry name" value="(Trans)glycosidases"/>
    <property type="match status" value="1"/>
</dbReference>
<protein>
    <submittedName>
        <fullName evidence="1">Aryl-phospho-beta-D-glucosidase BglA</fullName>
        <ecNumber evidence="1">3.2.1.86</ecNumber>
    </submittedName>
</protein>
<keyword evidence="1" id="KW-0378">Hydrolase</keyword>
<reference evidence="1" key="1">
    <citation type="submission" date="2019-08" db="EMBL/GenBank/DDBJ databases">
        <authorList>
            <person name="Kucharzyk K."/>
            <person name="Murdoch R.W."/>
            <person name="Higgins S."/>
            <person name="Loffler F."/>
        </authorList>
    </citation>
    <scope>NUCLEOTIDE SEQUENCE</scope>
</reference>
<dbReference type="PANTHER" id="PTHR10353:SF85">
    <property type="entry name" value="ARYL-PHOSPHO-BETA-D-GLUCOSIDASE BGLA"/>
    <property type="match status" value="1"/>
</dbReference>
<dbReference type="PROSITE" id="PS00572">
    <property type="entry name" value="GLYCOSYL_HYDROL_F1_1"/>
    <property type="match status" value="1"/>
</dbReference>
<dbReference type="InterPro" id="IPR017853">
    <property type="entry name" value="GH"/>
</dbReference>
<dbReference type="EC" id="3.2.1.86" evidence="1"/>
<keyword evidence="1" id="KW-0326">Glycosidase</keyword>